<dbReference type="EMBL" id="CP036279">
    <property type="protein sequence ID" value="QDU61226.1"/>
    <property type="molecule type" value="Genomic_DNA"/>
</dbReference>
<dbReference type="KEGG" id="knv:Pan216_20800"/>
<accession>A0A518B2R9</accession>
<proteinExistence type="predicted"/>
<dbReference type="AlphaFoldDB" id="A0A518B2R9"/>
<protein>
    <submittedName>
        <fullName evidence="1">Uncharacterized protein</fullName>
    </submittedName>
</protein>
<dbReference type="RefSeq" id="WP_145257843.1">
    <property type="nucleotide sequence ID" value="NZ_CP036279.1"/>
</dbReference>
<sequence>MTEDAILDQLERQLEAMERDAARIVARLPVTVSGTDQIHFEKKTSIPAQGDNNDVQVAEFSDEHENLIVDSTNELPVVQRPRFRVIPEGDDEEVTVIWLAFTVFPIAMATIRKIDGIWCYTDFSQTHDPSS</sequence>
<keyword evidence="2" id="KW-1185">Reference proteome</keyword>
<name>A0A518B2R9_9BACT</name>
<dbReference type="Proteomes" id="UP000317093">
    <property type="component" value="Chromosome"/>
</dbReference>
<evidence type="ECO:0000313" key="2">
    <source>
        <dbReference type="Proteomes" id="UP000317093"/>
    </source>
</evidence>
<evidence type="ECO:0000313" key="1">
    <source>
        <dbReference type="EMBL" id="QDU61226.1"/>
    </source>
</evidence>
<organism evidence="1 2">
    <name type="scientific">Kolteria novifilia</name>
    <dbReference type="NCBI Taxonomy" id="2527975"/>
    <lineage>
        <taxon>Bacteria</taxon>
        <taxon>Pseudomonadati</taxon>
        <taxon>Planctomycetota</taxon>
        <taxon>Planctomycetia</taxon>
        <taxon>Kolteriales</taxon>
        <taxon>Kolteriaceae</taxon>
        <taxon>Kolteria</taxon>
    </lineage>
</organism>
<gene>
    <name evidence="1" type="ORF">Pan216_20800</name>
</gene>
<reference evidence="1 2" key="1">
    <citation type="submission" date="2019-02" db="EMBL/GenBank/DDBJ databases">
        <title>Deep-cultivation of Planctomycetes and their phenomic and genomic characterization uncovers novel biology.</title>
        <authorList>
            <person name="Wiegand S."/>
            <person name="Jogler M."/>
            <person name="Boedeker C."/>
            <person name="Pinto D."/>
            <person name="Vollmers J."/>
            <person name="Rivas-Marin E."/>
            <person name="Kohn T."/>
            <person name="Peeters S.H."/>
            <person name="Heuer A."/>
            <person name="Rast P."/>
            <person name="Oberbeckmann S."/>
            <person name="Bunk B."/>
            <person name="Jeske O."/>
            <person name="Meyerdierks A."/>
            <person name="Storesund J.E."/>
            <person name="Kallscheuer N."/>
            <person name="Luecker S."/>
            <person name="Lage O.M."/>
            <person name="Pohl T."/>
            <person name="Merkel B.J."/>
            <person name="Hornburger P."/>
            <person name="Mueller R.-W."/>
            <person name="Bruemmer F."/>
            <person name="Labrenz M."/>
            <person name="Spormann A.M."/>
            <person name="Op den Camp H."/>
            <person name="Overmann J."/>
            <person name="Amann R."/>
            <person name="Jetten M.S.M."/>
            <person name="Mascher T."/>
            <person name="Medema M.H."/>
            <person name="Devos D.P."/>
            <person name="Kaster A.-K."/>
            <person name="Ovreas L."/>
            <person name="Rohde M."/>
            <person name="Galperin M.Y."/>
            <person name="Jogler C."/>
        </authorList>
    </citation>
    <scope>NUCLEOTIDE SEQUENCE [LARGE SCALE GENOMIC DNA]</scope>
    <source>
        <strain evidence="1 2">Pan216</strain>
    </source>
</reference>